<dbReference type="InterPro" id="IPR021473">
    <property type="entry name" value="DUF3126"/>
</dbReference>
<dbReference type="Pfam" id="PF11324">
    <property type="entry name" value="DUF3126"/>
    <property type="match status" value="1"/>
</dbReference>
<organism evidence="1 2">
    <name type="scientific">Methyloceanibacter superfactus</name>
    <dbReference type="NCBI Taxonomy" id="1774969"/>
    <lineage>
        <taxon>Bacteria</taxon>
        <taxon>Pseudomonadati</taxon>
        <taxon>Pseudomonadota</taxon>
        <taxon>Alphaproteobacteria</taxon>
        <taxon>Hyphomicrobiales</taxon>
        <taxon>Hyphomicrobiaceae</taxon>
        <taxon>Methyloceanibacter</taxon>
    </lineage>
</organism>
<gene>
    <name evidence="1" type="ORF">AUC69_03100</name>
</gene>
<dbReference type="Proteomes" id="UP000094472">
    <property type="component" value="Unassembled WGS sequence"/>
</dbReference>
<dbReference type="RefSeq" id="WP_069442755.1">
    <property type="nucleotide sequence ID" value="NZ_LPWF01000035.1"/>
</dbReference>
<reference evidence="1 2" key="1">
    <citation type="journal article" date="2016" name="Environ. Microbiol.">
        <title>New Methyloceanibacter diversity from North Sea sediments includes methanotroph containing solely the soluble methane monooxygenase.</title>
        <authorList>
            <person name="Vekeman B."/>
            <person name="Kerckhof F.M."/>
            <person name="Cremers G."/>
            <person name="de Vos P."/>
            <person name="Vandamme P."/>
            <person name="Boon N."/>
            <person name="Op den Camp H.J."/>
            <person name="Heylen K."/>
        </authorList>
    </citation>
    <scope>NUCLEOTIDE SEQUENCE [LARGE SCALE GENOMIC DNA]</scope>
    <source>
        <strain evidence="1 2">R-67175</strain>
    </source>
</reference>
<keyword evidence="2" id="KW-1185">Reference proteome</keyword>
<dbReference type="STRING" id="1774969.AUC69_03100"/>
<protein>
    <submittedName>
        <fullName evidence="1">Uncharacterized protein</fullName>
    </submittedName>
</protein>
<evidence type="ECO:0000313" key="1">
    <source>
        <dbReference type="EMBL" id="ODR94813.1"/>
    </source>
</evidence>
<dbReference type="EMBL" id="LPWF01000035">
    <property type="protein sequence ID" value="ODR94813.1"/>
    <property type="molecule type" value="Genomic_DNA"/>
</dbReference>
<sequence>MTRDEILKLETYLKKVFRLPEIQVRQRPQKDDSAEVYIGEEFIGVLFRDDDDEDETAYQFQMAILDFDLQ</sequence>
<name>A0A1E3VMR3_9HYPH</name>
<dbReference type="OrthoDB" id="7632283at2"/>
<dbReference type="AlphaFoldDB" id="A0A1E3VMR3"/>
<accession>A0A1E3VMR3</accession>
<comment type="caution">
    <text evidence="1">The sequence shown here is derived from an EMBL/GenBank/DDBJ whole genome shotgun (WGS) entry which is preliminary data.</text>
</comment>
<proteinExistence type="predicted"/>
<evidence type="ECO:0000313" key="2">
    <source>
        <dbReference type="Proteomes" id="UP000094472"/>
    </source>
</evidence>